<sequence length="142" mass="15086">MVTVDPAFLGFRGPWEPTPLERDAATRILPALTCPEPDETLLIRLERVAAAATVIRRAILEAGPQIAEPGAPICLARLAVASLRRLSSLEELADRLLDSRAGLSAPEADSAVDAEELRGRVELAEEIVSRLGELLSTAVGAV</sequence>
<evidence type="ECO:0000313" key="1">
    <source>
        <dbReference type="EMBL" id="MBB6033482.1"/>
    </source>
</evidence>
<dbReference type="AlphaFoldDB" id="A0A841FIU8"/>
<reference evidence="1 2" key="1">
    <citation type="submission" date="2020-08" db="EMBL/GenBank/DDBJ databases">
        <title>Genomic Encyclopedia of Type Strains, Phase IV (KMG-IV): sequencing the most valuable type-strain genomes for metagenomic binning, comparative biology and taxonomic classification.</title>
        <authorList>
            <person name="Goeker M."/>
        </authorList>
    </citation>
    <scope>NUCLEOTIDE SEQUENCE [LARGE SCALE GENOMIC DNA]</scope>
    <source>
        <strain evidence="1 2">YIM 65646</strain>
    </source>
</reference>
<dbReference type="EMBL" id="JACHGT010000003">
    <property type="protein sequence ID" value="MBB6033482.1"/>
    <property type="molecule type" value="Genomic_DNA"/>
</dbReference>
<evidence type="ECO:0000313" key="2">
    <source>
        <dbReference type="Proteomes" id="UP000548476"/>
    </source>
</evidence>
<dbReference type="Proteomes" id="UP000548476">
    <property type="component" value="Unassembled WGS sequence"/>
</dbReference>
<dbReference type="RefSeq" id="WP_184786392.1">
    <property type="nucleotide sequence ID" value="NZ_BONT01000015.1"/>
</dbReference>
<keyword evidence="2" id="KW-1185">Reference proteome</keyword>
<protein>
    <submittedName>
        <fullName evidence="1">Uncharacterized protein</fullName>
    </submittedName>
</protein>
<name>A0A841FIU8_9ACTN</name>
<accession>A0A841FIU8</accession>
<comment type="caution">
    <text evidence="1">The sequence shown here is derived from an EMBL/GenBank/DDBJ whole genome shotgun (WGS) entry which is preliminary data.</text>
</comment>
<proteinExistence type="predicted"/>
<gene>
    <name evidence="1" type="ORF">HNR73_001332</name>
</gene>
<organism evidence="1 2">
    <name type="scientific">Phytomonospora endophytica</name>
    <dbReference type="NCBI Taxonomy" id="714109"/>
    <lineage>
        <taxon>Bacteria</taxon>
        <taxon>Bacillati</taxon>
        <taxon>Actinomycetota</taxon>
        <taxon>Actinomycetes</taxon>
        <taxon>Micromonosporales</taxon>
        <taxon>Micromonosporaceae</taxon>
        <taxon>Phytomonospora</taxon>
    </lineage>
</organism>